<dbReference type="GeneID" id="27341191"/>
<dbReference type="InterPro" id="IPR002925">
    <property type="entry name" value="Dienelactn_hydro"/>
</dbReference>
<name>A0A0D2DHQ6_9EURO</name>
<dbReference type="InterPro" id="IPR029058">
    <property type="entry name" value="AB_hydrolase_fold"/>
</dbReference>
<dbReference type="OrthoDB" id="10019231at2759"/>
<dbReference type="VEuPathDB" id="FungiDB:PV07_01997"/>
<keyword evidence="3" id="KW-1185">Reference proteome</keyword>
<feature type="domain" description="Dienelactone hydrolase" evidence="1">
    <location>
        <begin position="28"/>
        <end position="221"/>
    </location>
</feature>
<protein>
    <recommendedName>
        <fullName evidence="1">Dienelactone hydrolase domain-containing protein</fullName>
    </recommendedName>
</protein>
<proteinExistence type="predicted"/>
<dbReference type="GO" id="GO:0016787">
    <property type="term" value="F:hydrolase activity"/>
    <property type="evidence" value="ECO:0007669"/>
    <property type="project" value="InterPro"/>
</dbReference>
<dbReference type="HOGENOM" id="CLU_054590_2_1_1"/>
<evidence type="ECO:0000313" key="2">
    <source>
        <dbReference type="EMBL" id="KIW35294.1"/>
    </source>
</evidence>
<evidence type="ECO:0000259" key="1">
    <source>
        <dbReference type="Pfam" id="PF01738"/>
    </source>
</evidence>
<dbReference type="SUPFAM" id="SSF53474">
    <property type="entry name" value="alpha/beta-Hydrolases"/>
    <property type="match status" value="1"/>
</dbReference>
<dbReference type="STRING" id="569365.A0A0D2DHQ6"/>
<sequence length="238" mass="26015">MGECCLRGFRWDAQPKGKDTTLAGRHCYVTGSESQHQIGIMIIHDVFGWTFTNTRVLADHYAEEIGATVYVPDFFGGDVLPADVILAGPEHWGVLDFPTFFGSKNAKHVRGPEMVECAKLLRARYKRLGAVGYCFGGWGVFQLGSTANNGLVDCISTAHPSFLVEEEIRGLGVPVQICAPENDAMFLDDLKALCNQVIPTLGIPYDYQHFPGLDHGFAIRGDLGAASGSMSVELELFR</sequence>
<dbReference type="PANTHER" id="PTHR17630">
    <property type="entry name" value="DIENELACTONE HYDROLASE"/>
    <property type="match status" value="1"/>
</dbReference>
<dbReference type="EMBL" id="KN847040">
    <property type="protein sequence ID" value="KIW35294.1"/>
    <property type="molecule type" value="Genomic_DNA"/>
</dbReference>
<gene>
    <name evidence="2" type="ORF">PV07_01997</name>
</gene>
<dbReference type="Pfam" id="PF01738">
    <property type="entry name" value="DLH"/>
    <property type="match status" value="1"/>
</dbReference>
<dbReference type="AlphaFoldDB" id="A0A0D2DHQ6"/>
<organism evidence="2 3">
    <name type="scientific">Cladophialophora immunda</name>
    <dbReference type="NCBI Taxonomy" id="569365"/>
    <lineage>
        <taxon>Eukaryota</taxon>
        <taxon>Fungi</taxon>
        <taxon>Dikarya</taxon>
        <taxon>Ascomycota</taxon>
        <taxon>Pezizomycotina</taxon>
        <taxon>Eurotiomycetes</taxon>
        <taxon>Chaetothyriomycetidae</taxon>
        <taxon>Chaetothyriales</taxon>
        <taxon>Herpotrichiellaceae</taxon>
        <taxon>Cladophialophora</taxon>
    </lineage>
</organism>
<evidence type="ECO:0000313" key="3">
    <source>
        <dbReference type="Proteomes" id="UP000054466"/>
    </source>
</evidence>
<dbReference type="RefSeq" id="XP_016255510.1">
    <property type="nucleotide sequence ID" value="XM_016388582.1"/>
</dbReference>
<dbReference type="PANTHER" id="PTHR17630:SF55">
    <property type="entry name" value="DIENELACTONE HYDROLASE FAMILY PROTEIN (AFU_ORTHOLOGUE AFUA_1G01900)"/>
    <property type="match status" value="1"/>
</dbReference>
<dbReference type="Gene3D" id="3.40.50.1820">
    <property type="entry name" value="alpha/beta hydrolase"/>
    <property type="match status" value="1"/>
</dbReference>
<dbReference type="Proteomes" id="UP000054466">
    <property type="component" value="Unassembled WGS sequence"/>
</dbReference>
<reference evidence="2 3" key="1">
    <citation type="submission" date="2015-01" db="EMBL/GenBank/DDBJ databases">
        <title>The Genome Sequence of Cladophialophora immunda CBS83496.</title>
        <authorList>
            <consortium name="The Broad Institute Genomics Platform"/>
            <person name="Cuomo C."/>
            <person name="de Hoog S."/>
            <person name="Gorbushina A."/>
            <person name="Stielow B."/>
            <person name="Teixiera M."/>
            <person name="Abouelleil A."/>
            <person name="Chapman S.B."/>
            <person name="Priest M."/>
            <person name="Young S.K."/>
            <person name="Wortman J."/>
            <person name="Nusbaum C."/>
            <person name="Birren B."/>
        </authorList>
    </citation>
    <scope>NUCLEOTIDE SEQUENCE [LARGE SCALE GENOMIC DNA]</scope>
    <source>
        <strain evidence="2 3">CBS 83496</strain>
    </source>
</reference>
<accession>A0A0D2DHQ6</accession>